<keyword evidence="4" id="KW-0812">Transmembrane</keyword>
<name>A0A8H3IXC0_9LECA</name>
<keyword evidence="4" id="KW-1133">Transmembrane helix</keyword>
<dbReference type="PANTHER" id="PTHR31571">
    <property type="entry name" value="ALTERED INHERITANCE OF MITOCHONDRIA PROTEIN 6"/>
    <property type="match status" value="1"/>
</dbReference>
<dbReference type="GO" id="GO:0008081">
    <property type="term" value="F:phosphoric diester hydrolase activity"/>
    <property type="evidence" value="ECO:0007669"/>
    <property type="project" value="InterPro"/>
</dbReference>
<dbReference type="PANTHER" id="PTHR31571:SF1">
    <property type="entry name" value="ALTERED INHERITANCE OF MITOCHONDRIA PROTEIN 6"/>
    <property type="match status" value="1"/>
</dbReference>
<dbReference type="SUPFAM" id="SSF51695">
    <property type="entry name" value="PLC-like phosphodiesterases"/>
    <property type="match status" value="1"/>
</dbReference>
<dbReference type="InterPro" id="IPR039559">
    <property type="entry name" value="AIM6_PI-PLC-like_dom"/>
</dbReference>
<evidence type="ECO:0000313" key="5">
    <source>
        <dbReference type="EMBL" id="CAF9930834.1"/>
    </source>
</evidence>
<evidence type="ECO:0000256" key="1">
    <source>
        <dbReference type="ARBA" id="ARBA00008858"/>
    </source>
</evidence>
<dbReference type="InterPro" id="IPR017946">
    <property type="entry name" value="PLC-like_Pdiesterase_TIM-brl"/>
</dbReference>
<dbReference type="GO" id="GO:0006629">
    <property type="term" value="P:lipid metabolic process"/>
    <property type="evidence" value="ECO:0007669"/>
    <property type="project" value="InterPro"/>
</dbReference>
<evidence type="ECO:0000313" key="6">
    <source>
        <dbReference type="Proteomes" id="UP000664534"/>
    </source>
</evidence>
<keyword evidence="6" id="KW-1185">Reference proteome</keyword>
<evidence type="ECO:0000256" key="2">
    <source>
        <dbReference type="ARBA" id="ARBA00014286"/>
    </source>
</evidence>
<dbReference type="OrthoDB" id="4153866at2759"/>
<proteinExistence type="inferred from homology"/>
<comment type="similarity">
    <text evidence="1">Belongs to the AIM6 family.</text>
</comment>
<accession>A0A8H3IXC0</accession>
<organism evidence="5 6">
    <name type="scientific">Imshaugia aleurites</name>
    <dbReference type="NCBI Taxonomy" id="172621"/>
    <lineage>
        <taxon>Eukaryota</taxon>
        <taxon>Fungi</taxon>
        <taxon>Dikarya</taxon>
        <taxon>Ascomycota</taxon>
        <taxon>Pezizomycotina</taxon>
        <taxon>Lecanoromycetes</taxon>
        <taxon>OSLEUM clade</taxon>
        <taxon>Lecanoromycetidae</taxon>
        <taxon>Lecanorales</taxon>
        <taxon>Lecanorineae</taxon>
        <taxon>Parmeliaceae</taxon>
        <taxon>Imshaugia</taxon>
    </lineage>
</organism>
<sequence length="469" mass="51686">MTTNQPASSPSGQINGVIDGQRDPHSLRAISPDRVSALSNESATSIDNLAGQRGSLGKSHPNLSWMTAVIPRVFQRPRPSRTSSAFARWKGKQRRPLPKMLSYAITATIAVMSVIFAPVQKAALLMFMSSVLASLLIYYIVQLRSLIPPSDIQKTIVSWGLGDYPTQSVPKLPADFSRDIATIPCHSHNDYWRHVPLYDALAAGCTSVEADVWLMGNDLFVGHSRKSLTKERTLESLYIDPIVSILTIQNTPSQAITENRTSSSSRILPSTTNLNGVFDTSPKTPLTLLIDMKTDGALTLPAVLEHLEPFRSRGWLTHFDGSAVVPGLITVVGTGNTPFDLLVANTTYRDMFYDAPLDELWGDSPTPINDYVNLLIGTKYTAENSYYASVSFQEEIGSLWHGMLTPQQVLKIRGQVKGAEERGLKARYWDTPGWPVGRRDHVWDVLVREGVGSLNVDNLEAAKQRNWGG</sequence>
<dbReference type="EMBL" id="CAJPDT010000059">
    <property type="protein sequence ID" value="CAF9930834.1"/>
    <property type="molecule type" value="Genomic_DNA"/>
</dbReference>
<evidence type="ECO:0000256" key="3">
    <source>
        <dbReference type="SAM" id="MobiDB-lite"/>
    </source>
</evidence>
<keyword evidence="4" id="KW-0472">Membrane</keyword>
<evidence type="ECO:0000256" key="4">
    <source>
        <dbReference type="SAM" id="Phobius"/>
    </source>
</evidence>
<reference evidence="5" key="1">
    <citation type="submission" date="2021-03" db="EMBL/GenBank/DDBJ databases">
        <authorList>
            <person name="Tagirdzhanova G."/>
        </authorList>
    </citation>
    <scope>NUCLEOTIDE SEQUENCE</scope>
</reference>
<feature type="compositionally biased region" description="Polar residues" evidence="3">
    <location>
        <begin position="1"/>
        <end position="14"/>
    </location>
</feature>
<dbReference type="Proteomes" id="UP000664534">
    <property type="component" value="Unassembled WGS sequence"/>
</dbReference>
<feature type="region of interest" description="Disordered" evidence="3">
    <location>
        <begin position="1"/>
        <end position="26"/>
    </location>
</feature>
<dbReference type="AlphaFoldDB" id="A0A8H3IXC0"/>
<dbReference type="CDD" id="cd08577">
    <property type="entry name" value="PI-PLCc_GDPD_SF_unchar3"/>
    <property type="match status" value="1"/>
</dbReference>
<comment type="caution">
    <text evidence="5">The sequence shown here is derived from an EMBL/GenBank/DDBJ whole genome shotgun (WGS) entry which is preliminary data.</text>
</comment>
<protein>
    <recommendedName>
        <fullName evidence="2">Altered inheritance of mitochondria protein 6</fullName>
    </recommendedName>
</protein>
<dbReference type="InterPro" id="IPR051236">
    <property type="entry name" value="HAT_RTT109-like"/>
</dbReference>
<feature type="transmembrane region" description="Helical" evidence="4">
    <location>
        <begin position="100"/>
        <end position="117"/>
    </location>
</feature>
<gene>
    <name evidence="5" type="primary">AIM6_2</name>
    <name evidence="5" type="ORF">IMSHALPRED_008290</name>
</gene>